<dbReference type="InterPro" id="IPR036388">
    <property type="entry name" value="WH-like_DNA-bd_sf"/>
</dbReference>
<organism evidence="4 5">
    <name type="scientific">Fasciola gigantica</name>
    <name type="common">Giant liver fluke</name>
    <dbReference type="NCBI Taxonomy" id="46835"/>
    <lineage>
        <taxon>Eukaryota</taxon>
        <taxon>Metazoa</taxon>
        <taxon>Spiralia</taxon>
        <taxon>Lophotrochozoa</taxon>
        <taxon>Platyhelminthes</taxon>
        <taxon>Trematoda</taxon>
        <taxon>Digenea</taxon>
        <taxon>Plagiorchiida</taxon>
        <taxon>Echinostomata</taxon>
        <taxon>Echinostomatoidea</taxon>
        <taxon>Fasciolidae</taxon>
        <taxon>Fasciola</taxon>
    </lineage>
</organism>
<evidence type="ECO:0000256" key="2">
    <source>
        <dbReference type="SAM" id="MobiDB-lite"/>
    </source>
</evidence>
<dbReference type="AlphaFoldDB" id="A0A504YN51"/>
<evidence type="ECO:0000256" key="1">
    <source>
        <dbReference type="ARBA" id="ARBA00007319"/>
    </source>
</evidence>
<dbReference type="Proteomes" id="UP000316759">
    <property type="component" value="Unassembled WGS sequence"/>
</dbReference>
<feature type="region of interest" description="Disordered" evidence="2">
    <location>
        <begin position="346"/>
        <end position="368"/>
    </location>
</feature>
<feature type="domain" description="Peptidase M24" evidence="3">
    <location>
        <begin position="20"/>
        <end position="178"/>
    </location>
</feature>
<gene>
    <name evidence="4" type="ORF">FGIG_01215</name>
</gene>
<dbReference type="PANTHER" id="PTHR10804">
    <property type="entry name" value="PROTEASE FAMILY M24 METHIONYL AMINOPEPTIDASE, AMINOPEPTIDASE P"/>
    <property type="match status" value="1"/>
</dbReference>
<reference evidence="4 5" key="1">
    <citation type="submission" date="2019-04" db="EMBL/GenBank/DDBJ databases">
        <title>Annotation for the trematode Fasciola gigantica.</title>
        <authorList>
            <person name="Choi Y.-J."/>
        </authorList>
    </citation>
    <scope>NUCLEOTIDE SEQUENCE [LARGE SCALE GENOMIC DNA]</scope>
    <source>
        <strain evidence="4">Uganda_cow_1</strain>
    </source>
</reference>
<dbReference type="Gene3D" id="1.10.10.10">
    <property type="entry name" value="Winged helix-like DNA-binding domain superfamily/Winged helix DNA-binding domain"/>
    <property type="match status" value="1"/>
</dbReference>
<dbReference type="NCBIfam" id="TIGR00495">
    <property type="entry name" value="crvDNA_42K"/>
    <property type="match status" value="1"/>
</dbReference>
<dbReference type="SUPFAM" id="SSF55920">
    <property type="entry name" value="Creatinase/aminopeptidase"/>
    <property type="match status" value="1"/>
</dbReference>
<dbReference type="STRING" id="46835.A0A504YN51"/>
<accession>A0A504YN51</accession>
<proteinExistence type="inferred from homology"/>
<dbReference type="Gene3D" id="3.90.230.10">
    <property type="entry name" value="Creatinase/methionine aminopeptidase superfamily"/>
    <property type="match status" value="1"/>
</dbReference>
<protein>
    <submittedName>
        <fullName evidence="4">Proliferation-associated protein 2G4</fullName>
    </submittedName>
</protein>
<evidence type="ECO:0000259" key="3">
    <source>
        <dbReference type="Pfam" id="PF00557"/>
    </source>
</evidence>
<dbReference type="InterPro" id="IPR004545">
    <property type="entry name" value="PA2G4"/>
</dbReference>
<dbReference type="EMBL" id="SUNJ01010773">
    <property type="protein sequence ID" value="TPP59388.1"/>
    <property type="molecule type" value="Genomic_DNA"/>
</dbReference>
<comment type="caution">
    <text evidence="4">The sequence shown here is derived from an EMBL/GenBank/DDBJ whole genome shotgun (WGS) entry which is preliminary data.</text>
</comment>
<dbReference type="InterPro" id="IPR000994">
    <property type="entry name" value="Pept_M24"/>
</dbReference>
<comment type="similarity">
    <text evidence="1">Belongs to the peptidase M24 family.</text>
</comment>
<dbReference type="InterPro" id="IPR047113">
    <property type="entry name" value="PA2G4/ARX1"/>
</dbReference>
<name>A0A504YN51_FASGI</name>
<evidence type="ECO:0000313" key="5">
    <source>
        <dbReference type="Proteomes" id="UP000316759"/>
    </source>
</evidence>
<dbReference type="Pfam" id="PF00557">
    <property type="entry name" value="Peptidase_M24"/>
    <property type="match status" value="1"/>
</dbReference>
<dbReference type="PANTHER" id="PTHR10804:SF11">
    <property type="entry name" value="PROLIFERATION-ASSOCIATED PROTEIN 2G4"/>
    <property type="match status" value="1"/>
</dbReference>
<evidence type="ECO:0000313" key="4">
    <source>
        <dbReference type="EMBL" id="TPP59388.1"/>
    </source>
</evidence>
<sequence>MSDHESDEEATVLDDIVVNKYKMAAEIANTVLTELVKMCIPGAQIVELCQYGDQRIQEEASKLFKKEKSMKKGLSFPTSISINNIICHYAPLEGEDNAITELKDEDLVKIDLGAHIDGFAAVVGHTVVVGSSQERRVTGKKADVVIAAHTAAEVALRQLRPGNESIKLSELVTKTASDFHCRPVEGMQSHQMRRMVYDAEKAIVLNPSEEHKKSIEKCTFEVNEVWNIDILVSSGDGKAREHKARTTIYKKNETLYQLKMKASRRKALEDLKKARLGITECAKHDVVQALPVYCEKEDEFVAQFRFTVLLMPNGPMRITGLPFDAGLYKSECKVKDAEVKEVLLQPIKNQNKKKKTNKLPAEATGDKN</sequence>
<dbReference type="CDD" id="cd01089">
    <property type="entry name" value="PA2G4-like"/>
    <property type="match status" value="1"/>
</dbReference>
<keyword evidence="5" id="KW-1185">Reference proteome</keyword>
<dbReference type="OrthoDB" id="5876363at2759"/>
<dbReference type="InterPro" id="IPR036005">
    <property type="entry name" value="Creatinase/aminopeptidase-like"/>
</dbReference>